<organism evidence="1 2">
    <name type="scientific">Methylobacterium aquaticum</name>
    <dbReference type="NCBI Taxonomy" id="270351"/>
    <lineage>
        <taxon>Bacteria</taxon>
        <taxon>Pseudomonadati</taxon>
        <taxon>Pseudomonadota</taxon>
        <taxon>Alphaproteobacteria</taxon>
        <taxon>Hyphomicrobiales</taxon>
        <taxon>Methylobacteriaceae</taxon>
        <taxon>Methylobacterium</taxon>
    </lineage>
</organism>
<gene>
    <name evidence="1" type="ORF">VP06_01535</name>
</gene>
<reference evidence="1 2" key="1">
    <citation type="submission" date="2015-03" db="EMBL/GenBank/DDBJ databases">
        <title>Genome sequencing of Methylobacterium aquaticum DSM16371 type strain.</title>
        <authorList>
            <person name="Chaudhry V."/>
            <person name="Patil P.B."/>
        </authorList>
    </citation>
    <scope>NUCLEOTIDE SEQUENCE [LARGE SCALE GENOMIC DNA]</scope>
    <source>
        <strain evidence="1 2">DSM 16371</strain>
    </source>
</reference>
<evidence type="ECO:0000313" key="1">
    <source>
        <dbReference type="EMBL" id="KMO40980.1"/>
    </source>
</evidence>
<dbReference type="RefSeq" id="WP_048462064.1">
    <property type="nucleotide sequence ID" value="NZ_LABX01000012.1"/>
</dbReference>
<comment type="caution">
    <text evidence="1">The sequence shown here is derived from an EMBL/GenBank/DDBJ whole genome shotgun (WGS) entry which is preliminary data.</text>
</comment>
<accession>A0A0J6T0K2</accession>
<dbReference type="AlphaFoldDB" id="A0A0J6T0K2"/>
<dbReference type="Proteomes" id="UP000035929">
    <property type="component" value="Unassembled WGS sequence"/>
</dbReference>
<evidence type="ECO:0000313" key="2">
    <source>
        <dbReference type="Proteomes" id="UP000035929"/>
    </source>
</evidence>
<proteinExistence type="predicted"/>
<dbReference type="EMBL" id="LABX01000012">
    <property type="protein sequence ID" value="KMO40980.1"/>
    <property type="molecule type" value="Genomic_DNA"/>
</dbReference>
<dbReference type="PATRIC" id="fig|270351.6.peg.688"/>
<name>A0A0J6T0K2_9HYPH</name>
<protein>
    <submittedName>
        <fullName evidence="1">Uncharacterized protein</fullName>
    </submittedName>
</protein>
<sequence>MTKTKATKQNPTNNTGAEWLVKNRDLNWEVEGAFYTELEARIWCEEWNSHPEVNREQMKVFGPGA</sequence>